<keyword evidence="4 6" id="KW-1133">Transmembrane helix</keyword>
<accession>A0A9D9DXX1</accession>
<keyword evidence="5 6" id="KW-0472">Membrane</keyword>
<reference evidence="8" key="1">
    <citation type="submission" date="2020-10" db="EMBL/GenBank/DDBJ databases">
        <authorList>
            <person name="Gilroy R."/>
        </authorList>
    </citation>
    <scope>NUCLEOTIDE SEQUENCE</scope>
    <source>
        <strain evidence="8">F6-4510</strain>
    </source>
</reference>
<evidence type="ECO:0000259" key="7">
    <source>
        <dbReference type="Pfam" id="PF04138"/>
    </source>
</evidence>
<dbReference type="GO" id="GO:0000271">
    <property type="term" value="P:polysaccharide biosynthetic process"/>
    <property type="evidence" value="ECO:0007669"/>
    <property type="project" value="InterPro"/>
</dbReference>
<comment type="similarity">
    <text evidence="2">Belongs to the GtrA family.</text>
</comment>
<evidence type="ECO:0000256" key="2">
    <source>
        <dbReference type="ARBA" id="ARBA00009399"/>
    </source>
</evidence>
<evidence type="ECO:0000256" key="6">
    <source>
        <dbReference type="SAM" id="Phobius"/>
    </source>
</evidence>
<dbReference type="AlphaFoldDB" id="A0A9D9DXX1"/>
<gene>
    <name evidence="8" type="ORF">IAC55_06350</name>
</gene>
<organism evidence="8 9">
    <name type="scientific">Candidatus Fimicola merdigallinarum</name>
    <dbReference type="NCBI Taxonomy" id="2840819"/>
    <lineage>
        <taxon>Bacteria</taxon>
        <taxon>Bacillati</taxon>
        <taxon>Bacillota</taxon>
        <taxon>Clostridia</taxon>
        <taxon>Lachnospirales</taxon>
        <taxon>Lachnospiraceae</taxon>
        <taxon>Lachnospiraceae incertae sedis</taxon>
        <taxon>Candidatus Fimicola</taxon>
    </lineage>
</organism>
<protein>
    <submittedName>
        <fullName evidence="8">GtrA family protein</fullName>
    </submittedName>
</protein>
<feature type="transmembrane region" description="Helical" evidence="6">
    <location>
        <begin position="80"/>
        <end position="101"/>
    </location>
</feature>
<dbReference type="Pfam" id="PF04138">
    <property type="entry name" value="GtrA_DPMS_TM"/>
    <property type="match status" value="1"/>
</dbReference>
<proteinExistence type="inferred from homology"/>
<dbReference type="Proteomes" id="UP000823611">
    <property type="component" value="Unassembled WGS sequence"/>
</dbReference>
<dbReference type="InterPro" id="IPR051401">
    <property type="entry name" value="GtrA_CellWall_Glycosyl"/>
</dbReference>
<comment type="subcellular location">
    <subcellularLocation>
        <location evidence="1">Membrane</location>
        <topology evidence="1">Multi-pass membrane protein</topology>
    </subcellularLocation>
</comment>
<keyword evidence="3 6" id="KW-0812">Transmembrane</keyword>
<dbReference type="InterPro" id="IPR007267">
    <property type="entry name" value="GtrA_DPMS_TM"/>
</dbReference>
<feature type="domain" description="GtrA/DPMS transmembrane" evidence="7">
    <location>
        <begin position="18"/>
        <end position="133"/>
    </location>
</feature>
<comment type="caution">
    <text evidence="8">The sequence shown here is derived from an EMBL/GenBank/DDBJ whole genome shotgun (WGS) entry which is preliminary data.</text>
</comment>
<feature type="transmembrane region" description="Helical" evidence="6">
    <location>
        <begin position="107"/>
        <end position="127"/>
    </location>
</feature>
<evidence type="ECO:0000256" key="4">
    <source>
        <dbReference type="ARBA" id="ARBA00022989"/>
    </source>
</evidence>
<dbReference type="EMBL" id="JADIMX010000118">
    <property type="protein sequence ID" value="MBO8434923.1"/>
    <property type="molecule type" value="Genomic_DNA"/>
</dbReference>
<sequence>MEFIKKLIIAFDIRKFIKFGMVGVLNTIIDIFSFFILNVVFGIGAYVSQILSFIIATINSFLCNKYWTFEKKNPIAGNEVFKYIIVKCCYLAVSLCMLGLFKNLFNLTPMVAKFPATCMMIGFNYLADKFWVFK</sequence>
<evidence type="ECO:0000256" key="5">
    <source>
        <dbReference type="ARBA" id="ARBA00023136"/>
    </source>
</evidence>
<dbReference type="PANTHER" id="PTHR38459:SF1">
    <property type="entry name" value="PROPHAGE BACTOPRENOL-LINKED GLUCOSE TRANSLOCASE HOMOLOG"/>
    <property type="match status" value="1"/>
</dbReference>
<feature type="transmembrane region" description="Helical" evidence="6">
    <location>
        <begin position="50"/>
        <end position="68"/>
    </location>
</feature>
<evidence type="ECO:0000256" key="1">
    <source>
        <dbReference type="ARBA" id="ARBA00004141"/>
    </source>
</evidence>
<name>A0A9D9DXX1_9FIRM</name>
<evidence type="ECO:0000313" key="9">
    <source>
        <dbReference type="Proteomes" id="UP000823611"/>
    </source>
</evidence>
<dbReference type="GO" id="GO:0005886">
    <property type="term" value="C:plasma membrane"/>
    <property type="evidence" value="ECO:0007669"/>
    <property type="project" value="TreeGrafter"/>
</dbReference>
<feature type="transmembrane region" description="Helical" evidence="6">
    <location>
        <begin position="21"/>
        <end position="44"/>
    </location>
</feature>
<evidence type="ECO:0000313" key="8">
    <source>
        <dbReference type="EMBL" id="MBO8434923.1"/>
    </source>
</evidence>
<evidence type="ECO:0000256" key="3">
    <source>
        <dbReference type="ARBA" id="ARBA00022692"/>
    </source>
</evidence>
<reference evidence="8" key="2">
    <citation type="journal article" date="2021" name="PeerJ">
        <title>Extensive microbial diversity within the chicken gut microbiome revealed by metagenomics and culture.</title>
        <authorList>
            <person name="Gilroy R."/>
            <person name="Ravi A."/>
            <person name="Getino M."/>
            <person name="Pursley I."/>
            <person name="Horton D.L."/>
            <person name="Alikhan N.F."/>
            <person name="Baker D."/>
            <person name="Gharbi K."/>
            <person name="Hall N."/>
            <person name="Watson M."/>
            <person name="Adriaenssens E.M."/>
            <person name="Foster-Nyarko E."/>
            <person name="Jarju S."/>
            <person name="Secka A."/>
            <person name="Antonio M."/>
            <person name="Oren A."/>
            <person name="Chaudhuri R.R."/>
            <person name="La Ragione R."/>
            <person name="Hildebrand F."/>
            <person name="Pallen M.J."/>
        </authorList>
    </citation>
    <scope>NUCLEOTIDE SEQUENCE</scope>
    <source>
        <strain evidence="8">F6-4510</strain>
    </source>
</reference>
<dbReference type="PANTHER" id="PTHR38459">
    <property type="entry name" value="PROPHAGE BACTOPRENOL-LINKED GLUCOSE TRANSLOCASE HOMOLOG"/>
    <property type="match status" value="1"/>
</dbReference>